<gene>
    <name evidence="1" type="ORF">J4573_02490</name>
</gene>
<dbReference type="RefSeq" id="WP_208253525.1">
    <property type="nucleotide sequence ID" value="NZ_JAGEOJ010000001.1"/>
</dbReference>
<proteinExistence type="predicted"/>
<reference evidence="1" key="1">
    <citation type="submission" date="2021-03" db="EMBL/GenBank/DDBJ databases">
        <authorList>
            <person name="Kanchanasin P."/>
            <person name="Saeng-In P."/>
            <person name="Phongsopitanun W."/>
            <person name="Yuki M."/>
            <person name="Kudo T."/>
            <person name="Ohkuma M."/>
            <person name="Tanasupawat S."/>
        </authorList>
    </citation>
    <scope>NUCLEOTIDE SEQUENCE</scope>
    <source>
        <strain evidence="1">GKU 128</strain>
    </source>
</reference>
<dbReference type="SUPFAM" id="SSF54427">
    <property type="entry name" value="NTF2-like"/>
    <property type="match status" value="1"/>
</dbReference>
<dbReference type="InterPro" id="IPR032710">
    <property type="entry name" value="NTF2-like_dom_sf"/>
</dbReference>
<comment type="caution">
    <text evidence="1">The sequence shown here is derived from an EMBL/GenBank/DDBJ whole genome shotgun (WGS) entry which is preliminary data.</text>
</comment>
<protein>
    <submittedName>
        <fullName evidence="1">Uncharacterized protein</fullName>
    </submittedName>
</protein>
<organism evidence="1 2">
    <name type="scientific">Actinomadura barringtoniae</name>
    <dbReference type="NCBI Taxonomy" id="1427535"/>
    <lineage>
        <taxon>Bacteria</taxon>
        <taxon>Bacillati</taxon>
        <taxon>Actinomycetota</taxon>
        <taxon>Actinomycetes</taxon>
        <taxon>Streptosporangiales</taxon>
        <taxon>Thermomonosporaceae</taxon>
        <taxon>Actinomadura</taxon>
    </lineage>
</organism>
<dbReference type="Proteomes" id="UP000669179">
    <property type="component" value="Unassembled WGS sequence"/>
</dbReference>
<name>A0A939P630_9ACTN</name>
<accession>A0A939P630</accession>
<sequence length="65" mass="6914">MACGGPYESVLDGRRVNDGDAQLIHDSFGPAATWHYPGDLPISKIWQGRDAIVGDFPGGMGLTLL</sequence>
<evidence type="ECO:0000313" key="1">
    <source>
        <dbReference type="EMBL" id="MBO2445948.1"/>
    </source>
</evidence>
<dbReference type="Gene3D" id="3.10.450.50">
    <property type="match status" value="1"/>
</dbReference>
<dbReference type="EMBL" id="JAGEOJ010000001">
    <property type="protein sequence ID" value="MBO2445948.1"/>
    <property type="molecule type" value="Genomic_DNA"/>
</dbReference>
<dbReference type="AlphaFoldDB" id="A0A939P630"/>
<evidence type="ECO:0000313" key="2">
    <source>
        <dbReference type="Proteomes" id="UP000669179"/>
    </source>
</evidence>
<keyword evidence="2" id="KW-1185">Reference proteome</keyword>